<organism evidence="1 2">
    <name type="scientific">Segetibacter aerophilus</name>
    <dbReference type="NCBI Taxonomy" id="670293"/>
    <lineage>
        <taxon>Bacteria</taxon>
        <taxon>Pseudomonadati</taxon>
        <taxon>Bacteroidota</taxon>
        <taxon>Chitinophagia</taxon>
        <taxon>Chitinophagales</taxon>
        <taxon>Chitinophagaceae</taxon>
        <taxon>Segetibacter</taxon>
    </lineage>
</organism>
<evidence type="ECO:0000313" key="2">
    <source>
        <dbReference type="Proteomes" id="UP000321513"/>
    </source>
</evidence>
<keyword evidence="2" id="KW-1185">Reference proteome</keyword>
<comment type="caution">
    <text evidence="1">The sequence shown here is derived from an EMBL/GenBank/DDBJ whole genome shotgun (WGS) entry which is preliminary data.</text>
</comment>
<name>A0A512BJK1_9BACT</name>
<accession>A0A512BJK1</accession>
<sequence>MHIKIRIVCVVDMNDELSYLLEELQTLIPHANFEKLKHLTLAIQKERRLYSEITFSRVLKLITRRNLEIKPPL</sequence>
<dbReference type="Proteomes" id="UP000321513">
    <property type="component" value="Unassembled WGS sequence"/>
</dbReference>
<protein>
    <submittedName>
        <fullName evidence="1">Uncharacterized protein</fullName>
    </submittedName>
</protein>
<dbReference type="AlphaFoldDB" id="A0A512BJK1"/>
<dbReference type="EMBL" id="BJYT01000041">
    <property type="protein sequence ID" value="GEO12140.1"/>
    <property type="molecule type" value="Genomic_DNA"/>
</dbReference>
<reference evidence="1 2" key="1">
    <citation type="submission" date="2019-07" db="EMBL/GenBank/DDBJ databases">
        <title>Whole genome shotgun sequence of Segetibacter aerophilus NBRC 106135.</title>
        <authorList>
            <person name="Hosoyama A."/>
            <person name="Uohara A."/>
            <person name="Ohji S."/>
            <person name="Ichikawa N."/>
        </authorList>
    </citation>
    <scope>NUCLEOTIDE SEQUENCE [LARGE SCALE GENOMIC DNA]</scope>
    <source>
        <strain evidence="1 2">NBRC 106135</strain>
    </source>
</reference>
<proteinExistence type="predicted"/>
<gene>
    <name evidence="1" type="ORF">SAE01_46360</name>
</gene>
<evidence type="ECO:0000313" key="1">
    <source>
        <dbReference type="EMBL" id="GEO12140.1"/>
    </source>
</evidence>